<dbReference type="STRING" id="626887.J057_11726"/>
<gene>
    <name evidence="1" type="ORF">J057_11726</name>
</gene>
<dbReference type="Pfam" id="PF10014">
    <property type="entry name" value="2OG-Fe_Oxy_2"/>
    <property type="match status" value="1"/>
</dbReference>
<dbReference type="AlphaFoldDB" id="N6W0G3"/>
<name>N6W0G3_9GAMM</name>
<dbReference type="Proteomes" id="UP000013165">
    <property type="component" value="Unassembled WGS sequence"/>
</dbReference>
<evidence type="ECO:0000313" key="2">
    <source>
        <dbReference type="Proteomes" id="UP000013165"/>
    </source>
</evidence>
<evidence type="ECO:0000313" key="1">
    <source>
        <dbReference type="EMBL" id="ENO16020.2"/>
    </source>
</evidence>
<dbReference type="HOGENOM" id="CLU_078728_1_0_6"/>
<sequence length="247" mass="28445">MKDNDMNASAERISFESSANKDYLDNGYCVIDMPEMPQSLLNSFDYMPRDTHSPGRLREIRLTQYIGYWEEGEWFFATLPPRKYVQSADYIRLAEAGGVPRHREQIIGDPTPLIAAVLDQLPVQLDDMFQINVNQIRVIANKDYKGITVPEGPHRDGHEFSVIAVAKRHNVRGGETQVIDPKTREILFRTTLAENQAILIDDERYIHYATNIEPEEGDMGYRDIWVIEINRWHNRAYGPAHERASLA</sequence>
<dbReference type="InterPro" id="IPR018724">
    <property type="entry name" value="2OG-Fe_dioxygenase"/>
</dbReference>
<dbReference type="EMBL" id="APLQ01000011">
    <property type="protein sequence ID" value="ENO16020.2"/>
    <property type="molecule type" value="Genomic_DNA"/>
</dbReference>
<reference evidence="1 2" key="1">
    <citation type="journal article" date="2013" name="Genome Announc.">
        <title>Genome Sequence of the Polycyclic Aromatic Hydrocarbon-Degrading Bacterium Strain Marinobacter nanhaiticus D15-8WT.</title>
        <authorList>
            <person name="Cui Z."/>
            <person name="Gao W."/>
            <person name="Li Q."/>
            <person name="Xu G."/>
            <person name="Zheng L."/>
        </authorList>
    </citation>
    <scope>NUCLEOTIDE SEQUENCE [LARGE SCALE GENOMIC DNA]</scope>
    <source>
        <strain evidence="1 2">D15-8W</strain>
    </source>
</reference>
<evidence type="ECO:0008006" key="3">
    <source>
        <dbReference type="Google" id="ProtNLM"/>
    </source>
</evidence>
<dbReference type="PATRIC" id="fig|626887.3.peg.2353"/>
<proteinExistence type="predicted"/>
<dbReference type="eggNOG" id="COG4340">
    <property type="taxonomic scope" value="Bacteria"/>
</dbReference>
<keyword evidence="2" id="KW-1185">Reference proteome</keyword>
<dbReference type="Gene3D" id="2.60.120.620">
    <property type="entry name" value="q2cbj1_9rhob like domain"/>
    <property type="match status" value="1"/>
</dbReference>
<dbReference type="OrthoDB" id="6681382at2"/>
<dbReference type="GO" id="GO:0051213">
    <property type="term" value="F:dioxygenase activity"/>
    <property type="evidence" value="ECO:0007669"/>
    <property type="project" value="InterPro"/>
</dbReference>
<accession>N6W0G3</accession>
<organism evidence="1 2">
    <name type="scientific">Marinobacter nanhaiticus D15-8W</name>
    <dbReference type="NCBI Taxonomy" id="626887"/>
    <lineage>
        <taxon>Bacteria</taxon>
        <taxon>Pseudomonadati</taxon>
        <taxon>Pseudomonadota</taxon>
        <taxon>Gammaproteobacteria</taxon>
        <taxon>Pseudomonadales</taxon>
        <taxon>Marinobacteraceae</taxon>
        <taxon>Marinobacter</taxon>
    </lineage>
</organism>
<comment type="caution">
    <text evidence="1">The sequence shown here is derived from an EMBL/GenBank/DDBJ whole genome shotgun (WGS) entry which is preliminary data.</text>
</comment>
<protein>
    <recommendedName>
        <fullName evidence="3">2OG-Fe dioxygenase family protein</fullName>
    </recommendedName>
</protein>